<dbReference type="InterPro" id="IPR007219">
    <property type="entry name" value="XnlR_reg_dom"/>
</dbReference>
<dbReference type="SMART" id="SM00906">
    <property type="entry name" value="Fungal_trans"/>
    <property type="match status" value="1"/>
</dbReference>
<dbReference type="PANTHER" id="PTHR31001">
    <property type="entry name" value="UNCHARACTERIZED TRANSCRIPTIONAL REGULATORY PROTEIN"/>
    <property type="match status" value="1"/>
</dbReference>
<dbReference type="CDD" id="cd12148">
    <property type="entry name" value="fungal_TF_MHR"/>
    <property type="match status" value="1"/>
</dbReference>
<dbReference type="PANTHER" id="PTHR31001:SF85">
    <property type="entry name" value="ZN(II)2CYS6 TRANSCRIPTION FACTOR (EUROFUNG)"/>
    <property type="match status" value="1"/>
</dbReference>
<feature type="region of interest" description="Disordered" evidence="7">
    <location>
        <begin position="1"/>
        <end position="25"/>
    </location>
</feature>
<dbReference type="Proteomes" id="UP001215712">
    <property type="component" value="Unassembled WGS sequence"/>
</dbReference>
<name>A0AAD6HAW6_9EURO</name>
<dbReference type="AlphaFoldDB" id="A0AAD6HAW6"/>
<keyword evidence="5" id="KW-0804">Transcription</keyword>
<evidence type="ECO:0000313" key="9">
    <source>
        <dbReference type="EMBL" id="KAJ5703646.1"/>
    </source>
</evidence>
<dbReference type="GO" id="GO:0003677">
    <property type="term" value="F:DNA binding"/>
    <property type="evidence" value="ECO:0007669"/>
    <property type="project" value="UniProtKB-KW"/>
</dbReference>
<evidence type="ECO:0000256" key="1">
    <source>
        <dbReference type="ARBA" id="ARBA00004123"/>
    </source>
</evidence>
<dbReference type="SMART" id="SM00066">
    <property type="entry name" value="GAL4"/>
    <property type="match status" value="1"/>
</dbReference>
<dbReference type="GO" id="GO:0008270">
    <property type="term" value="F:zinc ion binding"/>
    <property type="evidence" value="ECO:0007669"/>
    <property type="project" value="InterPro"/>
</dbReference>
<organism evidence="9 10">
    <name type="scientific">Penicillium malachiteum</name>
    <dbReference type="NCBI Taxonomy" id="1324776"/>
    <lineage>
        <taxon>Eukaryota</taxon>
        <taxon>Fungi</taxon>
        <taxon>Dikarya</taxon>
        <taxon>Ascomycota</taxon>
        <taxon>Pezizomycotina</taxon>
        <taxon>Eurotiomycetes</taxon>
        <taxon>Eurotiomycetidae</taxon>
        <taxon>Eurotiales</taxon>
        <taxon>Aspergillaceae</taxon>
        <taxon>Penicillium</taxon>
    </lineage>
</organism>
<dbReference type="InterPro" id="IPR001138">
    <property type="entry name" value="Zn2Cys6_DnaBD"/>
</dbReference>
<dbReference type="Gene3D" id="4.10.240.10">
    <property type="entry name" value="Zn(2)-C6 fungal-type DNA-binding domain"/>
    <property type="match status" value="1"/>
</dbReference>
<feature type="domain" description="Zn(2)-C6 fungal-type" evidence="8">
    <location>
        <begin position="34"/>
        <end position="64"/>
    </location>
</feature>
<keyword evidence="3" id="KW-0805">Transcription regulation</keyword>
<keyword evidence="6" id="KW-0539">Nucleus</keyword>
<dbReference type="CDD" id="cd00067">
    <property type="entry name" value="GAL4"/>
    <property type="match status" value="1"/>
</dbReference>
<dbReference type="InterPro" id="IPR036864">
    <property type="entry name" value="Zn2-C6_fun-type_DNA-bd_sf"/>
</dbReference>
<reference evidence="9" key="2">
    <citation type="submission" date="2023-01" db="EMBL/GenBank/DDBJ databases">
        <authorList>
            <person name="Petersen C."/>
        </authorList>
    </citation>
    <scope>NUCLEOTIDE SEQUENCE</scope>
    <source>
        <strain evidence="9">IBT 17514</strain>
    </source>
</reference>
<dbReference type="Pfam" id="PF04082">
    <property type="entry name" value="Fungal_trans"/>
    <property type="match status" value="1"/>
</dbReference>
<sequence>MASDGHTKQELIPIAPAPPNSGHGAFSPEIMTHTCQTCAKRKVKCDKISPVCSRCLKGRLECSYEVTQHRARKRKPSDLDDLLQKISRYESILAQHGLLDTANSDALGEIPQETRLPLPVGSIGPFHLGTASGTLRASQGKSRYIKSHIWHNLGDEEMRHILDDEEADQITTDGSATALSDPFTGAFLGTQRSILDLHPSHAMAMVLWKTYTETIEPLCKALHIPSTGEMVERVALHPVIASRQEECLLFAIYYAATFSMTEEQCVSKLGQVRSILMPRYHMATRQALVNASFLKTTEMSVLQAFFLFLLTSRSSYDPHTYWMLTGNLLRIALRMGLHRDAENLGLSPFDVEMRRRLFYQLFPMDGRASQIAGTELTALPESWDTRHPLNINDDQIWPGMTVKPSEKQGATDMIFCLSRACVGLNLARAGKPNCLGPFTPGQDSEIDILVSAAEREVEDKFIRYCDIVNPLHFLTIGLARSGITAMRLKVRFGRLRDQTATDAERKDTFQLAQKTLDTDAAVHAHMGLSKYQWFIKPFFLWGTWDSFVLILSTIWKRRDLLSVEQIDTAWKSIEQLYQNHEDLMVSKVALHTALRHFTLKAWNSYTKSDKVIEPGFIVTLRSLQEQKESDKMRGRLVGDPSADIMSPSWISPDNKNNLSLEFVQDLDLEADDWIFWNDLIQDHSAV</sequence>
<keyword evidence="10" id="KW-1185">Reference proteome</keyword>
<dbReference type="GO" id="GO:0000981">
    <property type="term" value="F:DNA-binding transcription factor activity, RNA polymerase II-specific"/>
    <property type="evidence" value="ECO:0007669"/>
    <property type="project" value="InterPro"/>
</dbReference>
<evidence type="ECO:0000256" key="5">
    <source>
        <dbReference type="ARBA" id="ARBA00023163"/>
    </source>
</evidence>
<proteinExistence type="predicted"/>
<comment type="caution">
    <text evidence="9">The sequence shown here is derived from an EMBL/GenBank/DDBJ whole genome shotgun (WGS) entry which is preliminary data.</text>
</comment>
<protein>
    <recommendedName>
        <fullName evidence="8">Zn(2)-C6 fungal-type domain-containing protein</fullName>
    </recommendedName>
</protein>
<dbReference type="PROSITE" id="PS00463">
    <property type="entry name" value="ZN2_CY6_FUNGAL_1"/>
    <property type="match status" value="1"/>
</dbReference>
<accession>A0AAD6HAW6</accession>
<reference evidence="9" key="1">
    <citation type="journal article" date="2023" name="IMA Fungus">
        <title>Comparative genomic study of the Penicillium genus elucidates a diverse pangenome and 15 lateral gene transfer events.</title>
        <authorList>
            <person name="Petersen C."/>
            <person name="Sorensen T."/>
            <person name="Nielsen M.R."/>
            <person name="Sondergaard T.E."/>
            <person name="Sorensen J.L."/>
            <person name="Fitzpatrick D.A."/>
            <person name="Frisvad J.C."/>
            <person name="Nielsen K.L."/>
        </authorList>
    </citation>
    <scope>NUCLEOTIDE SEQUENCE</scope>
    <source>
        <strain evidence="9">IBT 17514</strain>
    </source>
</reference>
<dbReference type="EMBL" id="JAQJAN010000021">
    <property type="protein sequence ID" value="KAJ5703646.1"/>
    <property type="molecule type" value="Genomic_DNA"/>
</dbReference>
<dbReference type="Pfam" id="PF00172">
    <property type="entry name" value="Zn_clus"/>
    <property type="match status" value="1"/>
</dbReference>
<evidence type="ECO:0000256" key="4">
    <source>
        <dbReference type="ARBA" id="ARBA00023125"/>
    </source>
</evidence>
<evidence type="ECO:0000259" key="8">
    <source>
        <dbReference type="PROSITE" id="PS50048"/>
    </source>
</evidence>
<dbReference type="InterPro" id="IPR050613">
    <property type="entry name" value="Sec_Metabolite_Reg"/>
</dbReference>
<keyword evidence="2" id="KW-0479">Metal-binding</keyword>
<evidence type="ECO:0000256" key="6">
    <source>
        <dbReference type="ARBA" id="ARBA00023242"/>
    </source>
</evidence>
<comment type="subcellular location">
    <subcellularLocation>
        <location evidence="1">Nucleus</location>
    </subcellularLocation>
</comment>
<dbReference type="GO" id="GO:0005634">
    <property type="term" value="C:nucleus"/>
    <property type="evidence" value="ECO:0007669"/>
    <property type="project" value="UniProtKB-SubCell"/>
</dbReference>
<gene>
    <name evidence="9" type="ORF">N7493_011571</name>
</gene>
<evidence type="ECO:0000256" key="3">
    <source>
        <dbReference type="ARBA" id="ARBA00023015"/>
    </source>
</evidence>
<keyword evidence="4" id="KW-0238">DNA-binding</keyword>
<dbReference type="GO" id="GO:0006351">
    <property type="term" value="P:DNA-templated transcription"/>
    <property type="evidence" value="ECO:0007669"/>
    <property type="project" value="InterPro"/>
</dbReference>
<dbReference type="PROSITE" id="PS50048">
    <property type="entry name" value="ZN2_CY6_FUNGAL_2"/>
    <property type="match status" value="1"/>
</dbReference>
<evidence type="ECO:0000256" key="7">
    <source>
        <dbReference type="SAM" id="MobiDB-lite"/>
    </source>
</evidence>
<dbReference type="SUPFAM" id="SSF57701">
    <property type="entry name" value="Zn2/Cys6 DNA-binding domain"/>
    <property type="match status" value="1"/>
</dbReference>
<evidence type="ECO:0000256" key="2">
    <source>
        <dbReference type="ARBA" id="ARBA00022723"/>
    </source>
</evidence>
<evidence type="ECO:0000313" key="10">
    <source>
        <dbReference type="Proteomes" id="UP001215712"/>
    </source>
</evidence>